<reference evidence="2" key="1">
    <citation type="submission" date="2020-10" db="EMBL/GenBank/DDBJ databases">
        <title>Diversity and distribution of actinomycetes associated with coral in the coast of Hainan.</title>
        <authorList>
            <person name="Li F."/>
        </authorList>
    </citation>
    <scope>NUCLEOTIDE SEQUENCE</scope>
    <source>
        <strain evidence="2">HNM0983</strain>
    </source>
</reference>
<accession>A0A929BB45</accession>
<sequence>MAQAVDVVLLPFRAVWRLIKLLILPVLFGVAAAGLALLGLDWSWAAFAVCVVWAAVMVRLWLVQIGGELRSLGRGTVNVRTKHGSSR</sequence>
<gene>
    <name evidence="2" type="ORF">IQ251_14125</name>
</gene>
<dbReference type="RefSeq" id="WP_193929038.1">
    <property type="nucleotide sequence ID" value="NZ_JADEYC010000022.1"/>
</dbReference>
<evidence type="ECO:0000256" key="1">
    <source>
        <dbReference type="SAM" id="Phobius"/>
    </source>
</evidence>
<evidence type="ECO:0000313" key="2">
    <source>
        <dbReference type="EMBL" id="MBE9375586.1"/>
    </source>
</evidence>
<protein>
    <submittedName>
        <fullName evidence="2">Uncharacterized protein</fullName>
    </submittedName>
</protein>
<keyword evidence="1" id="KW-1133">Transmembrane helix</keyword>
<proteinExistence type="predicted"/>
<feature type="transmembrane region" description="Helical" evidence="1">
    <location>
        <begin position="21"/>
        <end position="38"/>
    </location>
</feature>
<keyword evidence="1" id="KW-0472">Membrane</keyword>
<comment type="caution">
    <text evidence="2">The sequence shown here is derived from an EMBL/GenBank/DDBJ whole genome shotgun (WGS) entry which is preliminary data.</text>
</comment>
<evidence type="ECO:0000313" key="3">
    <source>
        <dbReference type="Proteomes" id="UP000598360"/>
    </source>
</evidence>
<dbReference type="EMBL" id="JADEYC010000022">
    <property type="protein sequence ID" value="MBE9375586.1"/>
    <property type="molecule type" value="Genomic_DNA"/>
</dbReference>
<organism evidence="2 3">
    <name type="scientific">Saccharopolyspora montiporae</name>
    <dbReference type="NCBI Taxonomy" id="2781240"/>
    <lineage>
        <taxon>Bacteria</taxon>
        <taxon>Bacillati</taxon>
        <taxon>Actinomycetota</taxon>
        <taxon>Actinomycetes</taxon>
        <taxon>Pseudonocardiales</taxon>
        <taxon>Pseudonocardiaceae</taxon>
        <taxon>Saccharopolyspora</taxon>
    </lineage>
</organism>
<dbReference type="AlphaFoldDB" id="A0A929BB45"/>
<name>A0A929BB45_9PSEU</name>
<feature type="transmembrane region" description="Helical" evidence="1">
    <location>
        <begin position="44"/>
        <end position="62"/>
    </location>
</feature>
<keyword evidence="1" id="KW-0812">Transmembrane</keyword>
<dbReference type="Proteomes" id="UP000598360">
    <property type="component" value="Unassembled WGS sequence"/>
</dbReference>
<keyword evidence="3" id="KW-1185">Reference proteome</keyword>